<feature type="compositionally biased region" description="Polar residues" evidence="15">
    <location>
        <begin position="340"/>
        <end position="359"/>
    </location>
</feature>
<dbReference type="SMART" id="SM00551">
    <property type="entry name" value="ZnF_TAZ"/>
    <property type="match status" value="2"/>
</dbReference>
<feature type="region of interest" description="Disordered" evidence="15">
    <location>
        <begin position="1165"/>
        <end position="1196"/>
    </location>
</feature>
<dbReference type="GO" id="GO:0008270">
    <property type="term" value="F:zinc ion binding"/>
    <property type="evidence" value="ECO:0007669"/>
    <property type="project" value="UniProtKB-KW"/>
</dbReference>
<comment type="catalytic activity">
    <reaction evidence="13">
        <text>L-lysyl-[protein] + acetyl-CoA = N(6)-acetyl-L-lysyl-[protein] + CoA + H(+)</text>
        <dbReference type="Rhea" id="RHEA:45948"/>
        <dbReference type="Rhea" id="RHEA-COMP:9752"/>
        <dbReference type="Rhea" id="RHEA-COMP:10731"/>
        <dbReference type="ChEBI" id="CHEBI:15378"/>
        <dbReference type="ChEBI" id="CHEBI:29969"/>
        <dbReference type="ChEBI" id="CHEBI:57287"/>
        <dbReference type="ChEBI" id="CHEBI:57288"/>
        <dbReference type="ChEBI" id="CHEBI:61930"/>
        <dbReference type="EC" id="2.3.1.48"/>
    </reaction>
</comment>
<dbReference type="SMART" id="SM00297">
    <property type="entry name" value="BROMO"/>
    <property type="match status" value="1"/>
</dbReference>
<evidence type="ECO:0000259" key="17">
    <source>
        <dbReference type="PROSITE" id="PS50134"/>
    </source>
</evidence>
<feature type="region of interest" description="Disordered" evidence="15">
    <location>
        <begin position="421"/>
        <end position="507"/>
    </location>
</feature>
<evidence type="ECO:0000256" key="13">
    <source>
        <dbReference type="ARBA" id="ARBA00048017"/>
    </source>
</evidence>
<feature type="compositionally biased region" description="Polar residues" evidence="15">
    <location>
        <begin position="1051"/>
        <end position="1063"/>
    </location>
</feature>
<evidence type="ECO:0000256" key="2">
    <source>
        <dbReference type="ARBA" id="ARBA00004123"/>
    </source>
</evidence>
<dbReference type="Pfam" id="PF08214">
    <property type="entry name" value="HAT_KAT11"/>
    <property type="match status" value="1"/>
</dbReference>
<dbReference type="SMART" id="SM01250">
    <property type="entry name" value="KAT11"/>
    <property type="match status" value="1"/>
</dbReference>
<evidence type="ECO:0000313" key="19">
    <source>
        <dbReference type="EMBL" id="KAL3800671.1"/>
    </source>
</evidence>
<dbReference type="Gene3D" id="1.20.1020.10">
    <property type="entry name" value="TAZ domain"/>
    <property type="match status" value="2"/>
</dbReference>
<evidence type="ECO:0000256" key="15">
    <source>
        <dbReference type="SAM" id="MobiDB-lite"/>
    </source>
</evidence>
<dbReference type="SMART" id="SM00249">
    <property type="entry name" value="PHD"/>
    <property type="match status" value="1"/>
</dbReference>
<feature type="domain" description="Bromo" evidence="16">
    <location>
        <begin position="1239"/>
        <end position="1311"/>
    </location>
</feature>
<feature type="compositionally biased region" description="Low complexity" evidence="15">
    <location>
        <begin position="469"/>
        <end position="478"/>
    </location>
</feature>
<dbReference type="Pfam" id="PF02135">
    <property type="entry name" value="zf-TAZ"/>
    <property type="match status" value="2"/>
</dbReference>
<dbReference type="GO" id="GO:0004402">
    <property type="term" value="F:histone acetyltransferase activity"/>
    <property type="evidence" value="ECO:0007669"/>
    <property type="project" value="UniProtKB-ARBA"/>
</dbReference>
<feature type="domain" description="TAZ-type" evidence="17">
    <location>
        <begin position="1919"/>
        <end position="2001"/>
    </location>
</feature>
<dbReference type="InterPro" id="IPR036546">
    <property type="entry name" value="MED15_KIX"/>
</dbReference>
<feature type="domain" description="TAZ-type" evidence="17">
    <location>
        <begin position="800"/>
        <end position="885"/>
    </location>
</feature>
<dbReference type="Proteomes" id="UP001516023">
    <property type="component" value="Unassembled WGS sequence"/>
</dbReference>
<feature type="region of interest" description="Disordered" evidence="15">
    <location>
        <begin position="195"/>
        <end position="269"/>
    </location>
</feature>
<evidence type="ECO:0000256" key="9">
    <source>
        <dbReference type="ARBA" id="ARBA00023015"/>
    </source>
</evidence>
<keyword evidence="10 14" id="KW-0103">Bromodomain</keyword>
<feature type="region of interest" description="Disordered" evidence="15">
    <location>
        <begin position="91"/>
        <end position="145"/>
    </location>
</feature>
<evidence type="ECO:0000256" key="8">
    <source>
        <dbReference type="ARBA" id="ARBA00022853"/>
    </source>
</evidence>
<keyword evidence="20" id="KW-1185">Reference proteome</keyword>
<feature type="domain" description="CBP/p300-type HAT" evidence="18">
    <location>
        <begin position="1482"/>
        <end position="1922"/>
    </location>
</feature>
<protein>
    <recommendedName>
        <fullName evidence="3">histone acetyltransferase</fullName>
        <ecNumber evidence="3">2.3.1.48</ecNumber>
    </recommendedName>
</protein>
<evidence type="ECO:0000259" key="16">
    <source>
        <dbReference type="PROSITE" id="PS50014"/>
    </source>
</evidence>
<keyword evidence="11" id="KW-0804">Transcription</keyword>
<accession>A0ABD3QLC4</accession>
<dbReference type="Gene3D" id="1.20.920.10">
    <property type="entry name" value="Bromodomain-like"/>
    <property type="match status" value="1"/>
</dbReference>
<feature type="compositionally biased region" description="Polar residues" evidence="15">
    <location>
        <begin position="421"/>
        <end position="460"/>
    </location>
</feature>
<dbReference type="PROSITE" id="PS50134">
    <property type="entry name" value="ZF_TAZ"/>
    <property type="match status" value="2"/>
</dbReference>
<evidence type="ECO:0000256" key="1">
    <source>
        <dbReference type="ARBA" id="ARBA00002581"/>
    </source>
</evidence>
<keyword evidence="12" id="KW-0539">Nucleus</keyword>
<keyword evidence="7" id="KW-0862">Zinc</keyword>
<feature type="compositionally biased region" description="Polar residues" evidence="15">
    <location>
        <begin position="1087"/>
        <end position="1115"/>
    </location>
</feature>
<evidence type="ECO:0000256" key="12">
    <source>
        <dbReference type="ARBA" id="ARBA00023242"/>
    </source>
</evidence>
<comment type="caution">
    <text evidence="19">The sequence shown here is derived from an EMBL/GenBank/DDBJ whole genome shotgun (WGS) entry which is preliminary data.</text>
</comment>
<feature type="region of interest" description="Disordered" evidence="15">
    <location>
        <begin position="1047"/>
        <end position="1115"/>
    </location>
</feature>
<dbReference type="InterPro" id="IPR001487">
    <property type="entry name" value="Bromodomain"/>
</dbReference>
<evidence type="ECO:0000256" key="10">
    <source>
        <dbReference type="ARBA" id="ARBA00023117"/>
    </source>
</evidence>
<dbReference type="InterPro" id="IPR013178">
    <property type="entry name" value="Histone_AcTrfase_Rtt109/CBP"/>
</dbReference>
<dbReference type="InterPro" id="IPR018359">
    <property type="entry name" value="Bromodomain_CS"/>
</dbReference>
<comment type="subcellular location">
    <subcellularLocation>
        <location evidence="2">Nucleus</location>
    </subcellularLocation>
</comment>
<evidence type="ECO:0000256" key="5">
    <source>
        <dbReference type="ARBA" id="ARBA00022723"/>
    </source>
</evidence>
<dbReference type="PROSITE" id="PS51727">
    <property type="entry name" value="CBP_P300_HAT"/>
    <property type="match status" value="1"/>
</dbReference>
<dbReference type="InterPro" id="IPR011011">
    <property type="entry name" value="Znf_FYVE_PHD"/>
</dbReference>
<evidence type="ECO:0000259" key="18">
    <source>
        <dbReference type="PROSITE" id="PS51727"/>
    </source>
</evidence>
<dbReference type="PROSITE" id="PS50014">
    <property type="entry name" value="BROMODOMAIN_2"/>
    <property type="match status" value="1"/>
</dbReference>
<feature type="compositionally biased region" description="Polar residues" evidence="15">
    <location>
        <begin position="238"/>
        <end position="249"/>
    </location>
</feature>
<dbReference type="PANTHER" id="PTHR13808:SF1">
    <property type="entry name" value="HISTONE ACETYLTRANSFERASE"/>
    <property type="match status" value="1"/>
</dbReference>
<keyword evidence="9" id="KW-0805">Transcription regulation</keyword>
<reference evidence="19 20" key="1">
    <citation type="journal article" date="2020" name="G3 (Bethesda)">
        <title>Improved Reference Genome for Cyclotella cryptica CCMP332, a Model for Cell Wall Morphogenesis, Salinity Adaptation, and Lipid Production in Diatoms (Bacillariophyta).</title>
        <authorList>
            <person name="Roberts W.R."/>
            <person name="Downey K.M."/>
            <person name="Ruck E.C."/>
            <person name="Traller J.C."/>
            <person name="Alverson A.J."/>
        </authorList>
    </citation>
    <scope>NUCLEOTIDE SEQUENCE [LARGE SCALE GENOMIC DNA]</scope>
    <source>
        <strain evidence="19 20">CCMP332</strain>
    </source>
</reference>
<keyword evidence="4" id="KW-0808">Transferase</keyword>
<gene>
    <name evidence="19" type="ORF">HJC23_006133</name>
</gene>
<dbReference type="InterPro" id="IPR013083">
    <property type="entry name" value="Znf_RING/FYVE/PHD"/>
</dbReference>
<dbReference type="Pfam" id="PF16987">
    <property type="entry name" value="KIX_2"/>
    <property type="match status" value="1"/>
</dbReference>
<dbReference type="GO" id="GO:0005634">
    <property type="term" value="C:nucleus"/>
    <property type="evidence" value="ECO:0007669"/>
    <property type="project" value="UniProtKB-SubCell"/>
</dbReference>
<feature type="region of interest" description="Disordered" evidence="15">
    <location>
        <begin position="778"/>
        <end position="802"/>
    </location>
</feature>
<dbReference type="PROSITE" id="PS00633">
    <property type="entry name" value="BROMODOMAIN_1"/>
    <property type="match status" value="1"/>
</dbReference>
<dbReference type="PRINTS" id="PR00503">
    <property type="entry name" value="BROMODOMAIN"/>
</dbReference>
<feature type="region of interest" description="Disordered" evidence="15">
    <location>
        <begin position="1745"/>
        <end position="1779"/>
    </location>
</feature>
<feature type="compositionally biased region" description="Low complexity" evidence="15">
    <location>
        <begin position="10"/>
        <end position="26"/>
    </location>
</feature>
<dbReference type="SUPFAM" id="SSF57903">
    <property type="entry name" value="FYVE/PHD zinc finger"/>
    <property type="match status" value="1"/>
</dbReference>
<dbReference type="PANTHER" id="PTHR13808">
    <property type="entry name" value="CBP/P300-RELATED"/>
    <property type="match status" value="1"/>
</dbReference>
<dbReference type="Gene3D" id="2.10.110.40">
    <property type="match status" value="1"/>
</dbReference>
<evidence type="ECO:0000256" key="3">
    <source>
        <dbReference type="ARBA" id="ARBA00013184"/>
    </source>
</evidence>
<organism evidence="19 20">
    <name type="scientific">Cyclotella cryptica</name>
    <dbReference type="NCBI Taxonomy" id="29204"/>
    <lineage>
        <taxon>Eukaryota</taxon>
        <taxon>Sar</taxon>
        <taxon>Stramenopiles</taxon>
        <taxon>Ochrophyta</taxon>
        <taxon>Bacillariophyta</taxon>
        <taxon>Coscinodiscophyceae</taxon>
        <taxon>Thalassiosirophycidae</taxon>
        <taxon>Stephanodiscales</taxon>
        <taxon>Stephanodiscaceae</taxon>
        <taxon>Cyclotella</taxon>
    </lineage>
</organism>
<dbReference type="InterPro" id="IPR000197">
    <property type="entry name" value="Znf_TAZ"/>
</dbReference>
<dbReference type="SUPFAM" id="SSF57933">
    <property type="entry name" value="TAZ domain"/>
    <property type="match status" value="2"/>
</dbReference>
<comment type="function">
    <text evidence="1">Acetyltransferase enzyme. Acetylates histones, giving a specific tag for transcriptional activation.</text>
</comment>
<feature type="compositionally biased region" description="Polar residues" evidence="15">
    <location>
        <begin position="481"/>
        <end position="494"/>
    </location>
</feature>
<dbReference type="InterPro" id="IPR001965">
    <property type="entry name" value="Znf_PHD"/>
</dbReference>
<dbReference type="InterPro" id="IPR036529">
    <property type="entry name" value="KIX_dom_sf"/>
</dbReference>
<feature type="compositionally biased region" description="Polar residues" evidence="15">
    <location>
        <begin position="1165"/>
        <end position="1181"/>
    </location>
</feature>
<feature type="region of interest" description="Disordered" evidence="15">
    <location>
        <begin position="340"/>
        <end position="364"/>
    </location>
</feature>
<dbReference type="Gene3D" id="3.30.40.10">
    <property type="entry name" value="Zinc/RING finger domain, C3HC4 (zinc finger)"/>
    <property type="match status" value="1"/>
</dbReference>
<dbReference type="SUPFAM" id="SSF47370">
    <property type="entry name" value="Bromodomain"/>
    <property type="match status" value="1"/>
</dbReference>
<keyword evidence="6" id="KW-0863">Zinc-finger</keyword>
<evidence type="ECO:0000256" key="11">
    <source>
        <dbReference type="ARBA" id="ARBA00023163"/>
    </source>
</evidence>
<feature type="compositionally biased region" description="Polar residues" evidence="15">
    <location>
        <begin position="785"/>
        <end position="796"/>
    </location>
</feature>
<evidence type="ECO:0000313" key="20">
    <source>
        <dbReference type="Proteomes" id="UP001516023"/>
    </source>
</evidence>
<feature type="compositionally biased region" description="Polar residues" evidence="15">
    <location>
        <begin position="211"/>
        <end position="229"/>
    </location>
</feature>
<name>A0ABD3QLC4_9STRA</name>
<dbReference type="InterPro" id="IPR038547">
    <property type="entry name" value="RING_CBP-p300_sf"/>
</dbReference>
<dbReference type="Pfam" id="PF00439">
    <property type="entry name" value="Bromodomain"/>
    <property type="match status" value="1"/>
</dbReference>
<dbReference type="EMBL" id="JABMIG020000031">
    <property type="protein sequence ID" value="KAL3800671.1"/>
    <property type="molecule type" value="Genomic_DNA"/>
</dbReference>
<evidence type="ECO:0000256" key="6">
    <source>
        <dbReference type="ARBA" id="ARBA00022771"/>
    </source>
</evidence>
<evidence type="ECO:0000256" key="14">
    <source>
        <dbReference type="PROSITE-ProRule" id="PRU00035"/>
    </source>
</evidence>
<proteinExistence type="predicted"/>
<dbReference type="EC" id="2.3.1.48" evidence="3"/>
<sequence>MSNSTGQQLQPNSGQNQNQRQRNGTQSHMNQFNFQQLQNNLQHNQILQQGGMQAQQYHQVQNSNTMPSQLTQPVGGQPNWPQQNQSQLWNGNNVTTQSCSGGGNQLSGINNWQPPNQNQSLGSGTQCQQMSGGTGIENNSSMISTNLTFPNMPQAGPVGGGAQNSINRNANASANQQQIQAQTALFWNAFRASQGQIGDQGGGPNPACTHRGTSTAPSSNNQVMNSSYPSGAGMGSVAQAQMTQGNPQAQGAPGFFPDGGGSWSQGSNNVYLNQNQLNQFQTHVNSNQMTQSSQREENFLQPSASLMSLTNTNQHKFDVNQSHRPIGNFNSCNSFVSRDAQSNCEGGNRTNQGPSSQQGLIGAGNANIDLNAPAQQQQQLLQQMFQNQQLMRNNTAVNVQGSGMGNISDYVNQFNAMRQINQFPNPTGGNIGSPNHVQGVSNPVASQSSQANSGQPQPGQVQRFRAMVSQSTSNSQESNNRKTYNTEPFSSQRSSKPDASLSQIPTPDAIVPGARVNPASFPVMTAPGGMLQPDGQVKGEGVNVEVQGICVQGGNGESGPTRSLDGNFAGGWQSNDDLADRKRIIFSIIKVVEKLRPAANRLSQDRLPLMAKKLEEHLYRSAQTKEEYMDLSSLKRRLHLIAKAVGVPKFGYQSELRAPVSAVSNVVGTNMNQHVMQPTNAANLNNGMQRNNAMQPNNDMQANNAVQLSNGMQANNAMQPQNNAVQPFATGSQEASGLNPQQMKSQLSQLQQIRENVQNGTPSSVFVSSEQMLSDPSFKAAIPDSSHSNGTDTSSIDPRAEKKNLVLQQQQRRLLLLRHSKLCRIGPNCDTKFCPQMVILWKHLKYCRGKTCPVPHCVSSRCVLSHHRNCKRRGLSASCEICYPVAKYIRRLTGDTDGDHWNDDWDNFSVFEADGDGYGDGDGEIDSSTSTADNIMSNSSGPIHGEISASGLTPQPHIQLNEPASVIGIQALQNDIEQKQAVLAQIRRQKVGTLFSQNKLLLEQLSASNEPDNSTQLQNQINLLQHLNGQFERQELLLDREISRRSRELQQMRQAQSGENQGLSPPSLPHSFSAPAPPPQPAEKDTAVSSRLESKNATPTANESSNESSPPFMSVSSHTALTACSTSCASKKRSTTQNDSCREDVDDSRIRKLFKQDDSVLTSTLYQDGNDASSTATQNENIGVIQEPSADGNPRGMNDILSSMPVDAIEKHLDSLINCCQLTPRCIARKCLPVIKKLIRHEHGWVFKDPVDPVELGLDDYFEIVEHPMDLGLVEKKLENCVYKDIESVERDARLVFENAILFNGDENEIGMWARQLLDIFNDEVKSLMKGLGMSPKTEAVGACENDSTCSLCGKFRLLFEPPALYCSGVCGMQKIRRNGFYYTDQYKQNHWCDRCFTGLKEDQTIQLDDGKETKKSLLVRMKNDLTPEEQWVQCDVCHDWCHQICALFNANRNNSSKTFSCPKCVLTKLKEQNENLEYSSFKDASALPECKLSRAIESGLFETLSEEYKKIANQRACDVSQVEKADGLCVRVVLSQEKKHKVREGMQSRYSNKGFPSEFPVTSKCILLFQKIHGADVLLFGMYVYEYGDKCPAPNRRRVYISYLDSVHYLQPSVYRTLTYQTIIVEYLRFVRSRGFHTAHIWSCPPSKGDEYIFYCHPPQQLIPKDDMLCAWYVETLTKAQEKGVVLETRTLYDEYFKDHGIDPETGEPFDPTSIPYFEGDYIPGEIEKIITILNKDETLREGAKCHDSHSKSNASKGQKIEGKRRGTRSNPGDLVNQDRDKVMNRLDLALSRMKQNFFVAQLLSDNFIKAVQIGVDVSQWVEEINSDPMIKPSKQIGKSPGLLDLRAVDATANSPPIPPTSIAHVIGNTVDEDPSMEQECLDTRIAFLNFCQKNYFQFDELRRAKYSTMMLLSELHDPRTEREQQFKVHLQVIAHAASCPGCTSKNCTRMKSLFDHVRKCDITYRRGCKVCVRLFMLLTKHARDCVTEGTCCIPFCERIRERHRRLLRQQQLLDDRRRDEQNNRHQEEEAV</sequence>
<dbReference type="InterPro" id="IPR035898">
    <property type="entry name" value="TAZ_dom_sf"/>
</dbReference>
<keyword evidence="5" id="KW-0479">Metal-binding</keyword>
<dbReference type="Gene3D" id="1.10.246.20">
    <property type="entry name" value="Coactivator CBP, KIX domain"/>
    <property type="match status" value="1"/>
</dbReference>
<evidence type="ECO:0000256" key="4">
    <source>
        <dbReference type="ARBA" id="ARBA00022679"/>
    </source>
</evidence>
<feature type="compositionally biased region" description="Polar residues" evidence="15">
    <location>
        <begin position="106"/>
        <end position="145"/>
    </location>
</feature>
<feature type="region of interest" description="Disordered" evidence="15">
    <location>
        <begin position="1"/>
        <end position="26"/>
    </location>
</feature>
<evidence type="ECO:0000256" key="7">
    <source>
        <dbReference type="ARBA" id="ARBA00022833"/>
    </source>
</evidence>
<dbReference type="InterPro" id="IPR031162">
    <property type="entry name" value="CBP_P300_HAT"/>
</dbReference>
<keyword evidence="8" id="KW-0156">Chromatin regulator</keyword>
<dbReference type="InterPro" id="IPR036427">
    <property type="entry name" value="Bromodomain-like_sf"/>
</dbReference>